<dbReference type="InterPro" id="IPR029069">
    <property type="entry name" value="HotDog_dom_sf"/>
</dbReference>
<dbReference type="PANTHER" id="PTHR21660:SF12">
    <property type="entry name" value="OS07G0462700 PROTEIN"/>
    <property type="match status" value="1"/>
</dbReference>
<dbReference type="AlphaFoldDB" id="A0A6V7NL55"/>
<reference evidence="3" key="1">
    <citation type="submission" date="2020-07" db="EMBL/GenBank/DDBJ databases">
        <authorList>
            <person name="Lin J."/>
        </authorList>
    </citation>
    <scope>NUCLEOTIDE SEQUENCE</scope>
</reference>
<dbReference type="SUPFAM" id="SSF54637">
    <property type="entry name" value="Thioesterase/thiol ester dehydrase-isomerase"/>
    <property type="match status" value="1"/>
</dbReference>
<protein>
    <recommendedName>
        <fullName evidence="2">Thioesterase domain-containing protein</fullName>
    </recommendedName>
</protein>
<evidence type="ECO:0000256" key="1">
    <source>
        <dbReference type="ARBA" id="ARBA00008324"/>
    </source>
</evidence>
<organism evidence="3">
    <name type="scientific">Ananas comosus var. bracteatus</name>
    <name type="common">red pineapple</name>
    <dbReference type="NCBI Taxonomy" id="296719"/>
    <lineage>
        <taxon>Eukaryota</taxon>
        <taxon>Viridiplantae</taxon>
        <taxon>Streptophyta</taxon>
        <taxon>Embryophyta</taxon>
        <taxon>Tracheophyta</taxon>
        <taxon>Spermatophyta</taxon>
        <taxon>Magnoliopsida</taxon>
        <taxon>Liliopsida</taxon>
        <taxon>Poales</taxon>
        <taxon>Bromeliaceae</taxon>
        <taxon>Bromelioideae</taxon>
        <taxon>Ananas</taxon>
    </lineage>
</organism>
<sequence length="171" mass="17817">MAADPPAAVARTEGFLRQLGLSDSSGGGSAFLPSGAGGGAGDKDFYSRLVRSLLSVRSLHPRGRVLCSLSVPSALANPYNTLHGGAVAAVAEAVALACARAVAGDREFFLGESATSYLSAARVGMEMEVEGRVLRKGKSVIVTSVEFRIKETGRLSYTSRLTFYVMPVASM</sequence>
<dbReference type="CDD" id="cd03443">
    <property type="entry name" value="PaaI_thioesterase"/>
    <property type="match status" value="1"/>
</dbReference>
<dbReference type="EMBL" id="LR862139">
    <property type="protein sequence ID" value="CAD1819084.1"/>
    <property type="molecule type" value="Genomic_DNA"/>
</dbReference>
<dbReference type="GO" id="GO:0047617">
    <property type="term" value="F:fatty acyl-CoA hydrolase activity"/>
    <property type="evidence" value="ECO:0007669"/>
    <property type="project" value="InterPro"/>
</dbReference>
<name>A0A6V7NL55_ANACO</name>
<evidence type="ECO:0000259" key="2">
    <source>
        <dbReference type="Pfam" id="PF03061"/>
    </source>
</evidence>
<dbReference type="InterPro" id="IPR006683">
    <property type="entry name" value="Thioestr_dom"/>
</dbReference>
<feature type="domain" description="Thioesterase" evidence="2">
    <location>
        <begin position="79"/>
        <end position="153"/>
    </location>
</feature>
<accession>A0A6V7NL55</accession>
<dbReference type="Gene3D" id="3.10.129.10">
    <property type="entry name" value="Hotdog Thioesterase"/>
    <property type="match status" value="1"/>
</dbReference>
<comment type="similarity">
    <text evidence="1">Belongs to the thioesterase PaaI family.</text>
</comment>
<dbReference type="PANTHER" id="PTHR21660">
    <property type="entry name" value="THIOESTERASE SUPERFAMILY MEMBER-RELATED"/>
    <property type="match status" value="1"/>
</dbReference>
<proteinExistence type="inferred from homology"/>
<evidence type="ECO:0000313" key="3">
    <source>
        <dbReference type="EMBL" id="CAD1819084.1"/>
    </source>
</evidence>
<dbReference type="Pfam" id="PF03061">
    <property type="entry name" value="4HBT"/>
    <property type="match status" value="1"/>
</dbReference>
<gene>
    <name evidence="3" type="ORF">CB5_LOCUS2295</name>
</gene>
<dbReference type="InterPro" id="IPR039298">
    <property type="entry name" value="ACOT13"/>
</dbReference>